<evidence type="ECO:0000256" key="2">
    <source>
        <dbReference type="ARBA" id="ARBA00004496"/>
    </source>
</evidence>
<protein>
    <submittedName>
        <fullName evidence="8">COPS7</fullName>
    </submittedName>
</protein>
<dbReference type="InterPro" id="IPR041481">
    <property type="entry name" value="CSN7_helixI"/>
</dbReference>
<feature type="region of interest" description="Disordered" evidence="6">
    <location>
        <begin position="182"/>
        <end position="234"/>
    </location>
</feature>
<accession>A0A7R8H2C6</accession>
<evidence type="ECO:0000256" key="4">
    <source>
        <dbReference type="ARBA" id="ARBA00022790"/>
    </source>
</evidence>
<dbReference type="PANTHER" id="PTHR15350">
    <property type="entry name" value="COP9 SIGNALOSOME COMPLEX SUBUNIT 7/DENDRITIC CELL PROTEIN GA17"/>
    <property type="match status" value="1"/>
</dbReference>
<dbReference type="EMBL" id="HG994590">
    <property type="protein sequence ID" value="CAF2811344.1"/>
    <property type="molecule type" value="Genomic_DNA"/>
</dbReference>
<dbReference type="Pfam" id="PF22061">
    <property type="entry name" value="CSN7_HB_subdom"/>
    <property type="match status" value="1"/>
</dbReference>
<keyword evidence="3" id="KW-0963">Cytoplasm</keyword>
<dbReference type="Proteomes" id="UP000675881">
    <property type="component" value="Chromosome 11"/>
</dbReference>
<keyword evidence="9" id="KW-1185">Reference proteome</keyword>
<dbReference type="GO" id="GO:0005737">
    <property type="term" value="C:cytoplasm"/>
    <property type="evidence" value="ECO:0007669"/>
    <property type="project" value="UniProtKB-SubCell"/>
</dbReference>
<name>A0A7R8H2C6_LEPSM</name>
<proteinExistence type="predicted"/>
<feature type="compositionally biased region" description="Polar residues" evidence="6">
    <location>
        <begin position="210"/>
        <end position="225"/>
    </location>
</feature>
<dbReference type="OrthoDB" id="10265275at2759"/>
<evidence type="ECO:0000256" key="6">
    <source>
        <dbReference type="SAM" id="MobiDB-lite"/>
    </source>
</evidence>
<keyword evidence="4" id="KW-0736">Signalosome</keyword>
<evidence type="ECO:0000313" key="8">
    <source>
        <dbReference type="EMBL" id="CAF2811344.1"/>
    </source>
</evidence>
<organism evidence="8 9">
    <name type="scientific">Lepeophtheirus salmonis</name>
    <name type="common">Salmon louse</name>
    <name type="synonym">Caligus salmonis</name>
    <dbReference type="NCBI Taxonomy" id="72036"/>
    <lineage>
        <taxon>Eukaryota</taxon>
        <taxon>Metazoa</taxon>
        <taxon>Ecdysozoa</taxon>
        <taxon>Arthropoda</taxon>
        <taxon>Crustacea</taxon>
        <taxon>Multicrustacea</taxon>
        <taxon>Hexanauplia</taxon>
        <taxon>Copepoda</taxon>
        <taxon>Siphonostomatoida</taxon>
        <taxon>Caligidae</taxon>
        <taxon>Lepeophtheirus</taxon>
    </lineage>
</organism>
<dbReference type="GO" id="GO:0008180">
    <property type="term" value="C:COP9 signalosome"/>
    <property type="evidence" value="ECO:0007669"/>
    <property type="project" value="UniProtKB-KW"/>
</dbReference>
<evidence type="ECO:0000313" key="9">
    <source>
        <dbReference type="Proteomes" id="UP000675881"/>
    </source>
</evidence>
<dbReference type="InterPro" id="IPR045237">
    <property type="entry name" value="COPS7/eIF3m"/>
</dbReference>
<evidence type="ECO:0000256" key="1">
    <source>
        <dbReference type="ARBA" id="ARBA00004123"/>
    </source>
</evidence>
<comment type="subcellular location">
    <subcellularLocation>
        <location evidence="2">Cytoplasm</location>
    </subcellularLocation>
    <subcellularLocation>
        <location evidence="1">Nucleus</location>
    </subcellularLocation>
</comment>
<feature type="compositionally biased region" description="Basic and acidic residues" evidence="6">
    <location>
        <begin position="190"/>
        <end position="208"/>
    </location>
</feature>
<reference evidence="8" key="1">
    <citation type="submission" date="2021-02" db="EMBL/GenBank/DDBJ databases">
        <authorList>
            <person name="Bekaert M."/>
        </authorList>
    </citation>
    <scope>NUCLEOTIDE SEQUENCE</scope>
    <source>
        <strain evidence="8">IoA-00</strain>
    </source>
</reference>
<dbReference type="GO" id="GO:0010387">
    <property type="term" value="P:COP9 signalosome assembly"/>
    <property type="evidence" value="ECO:0007669"/>
    <property type="project" value="InterPro"/>
</dbReference>
<keyword evidence="5" id="KW-0539">Nucleus</keyword>
<dbReference type="Pfam" id="PF18392">
    <property type="entry name" value="CSN7a_helixI"/>
    <property type="match status" value="1"/>
</dbReference>
<evidence type="ECO:0000256" key="5">
    <source>
        <dbReference type="ARBA" id="ARBA00023242"/>
    </source>
</evidence>
<sequence>MGSTLNGELEQFLLLGKSAKGAAASSLILRVLEASGIYVFGELLDLPNITALGDSPEFASHLELLKLFAYASSSHPCQSCFWELEDLIIEGSNSRIIQGKLDQKSSHFEVDFAKGRDIKKEDISSIINTLTSWCDSCDGILSCLEQEANRANGLKAGSIKHKNEVSTKHAILMRSAKDQQINDTVIADDPDSRMDVDRSICERRDKKGPSNKSKGTRTSGSANTSKGGGNFWQK</sequence>
<dbReference type="PANTHER" id="PTHR15350:SF5">
    <property type="entry name" value="COP9 SIGNALOSOME COMPLEX SUBUNIT 7"/>
    <property type="match status" value="1"/>
</dbReference>
<evidence type="ECO:0000259" key="7">
    <source>
        <dbReference type="Pfam" id="PF18392"/>
    </source>
</evidence>
<feature type="domain" description="COP9 signalosome complex subunit 7 helix I" evidence="7">
    <location>
        <begin position="122"/>
        <end position="166"/>
    </location>
</feature>
<dbReference type="AlphaFoldDB" id="A0A7R8H2C6"/>
<gene>
    <name evidence="8" type="ORF">LSAA_2908</name>
</gene>
<evidence type="ECO:0000256" key="3">
    <source>
        <dbReference type="ARBA" id="ARBA00022490"/>
    </source>
</evidence>